<sequence>MLKNIELKGMDDLETKKPTFNLVNLHLYQYFVFLLPF</sequence>
<protein>
    <submittedName>
        <fullName evidence="1">Uncharacterized protein</fullName>
    </submittedName>
</protein>
<dbReference type="Proteomes" id="UP000435910">
    <property type="component" value="Unassembled WGS sequence"/>
</dbReference>
<comment type="caution">
    <text evidence="1">The sequence shown here is derived from an EMBL/GenBank/DDBJ whole genome shotgun (WGS) entry which is preliminary data.</text>
</comment>
<evidence type="ECO:0000313" key="1">
    <source>
        <dbReference type="EMBL" id="TWL23707.1"/>
    </source>
</evidence>
<gene>
    <name evidence="1" type="ORF">CHCC16736_1415</name>
</gene>
<name>A0A8B5Y8I5_BACLI</name>
<dbReference type="AlphaFoldDB" id="A0A8B5Y8I5"/>
<dbReference type="EMBL" id="NILC01000028">
    <property type="protein sequence ID" value="TWL23707.1"/>
    <property type="molecule type" value="Genomic_DNA"/>
</dbReference>
<reference evidence="1 2" key="1">
    <citation type="submission" date="2019-06" db="EMBL/GenBank/DDBJ databases">
        <title>Genome sequence analysis of &gt;100 Bacillus licheniformis strains suggests intrinsic resistance to this species.</title>
        <authorList>
            <person name="Wels M."/>
            <person name="Siezen R.J."/>
            <person name="Johansen E."/>
            <person name="Stuer-Lauridsen B."/>
            <person name="Bjerre K."/>
            <person name="Nielsen B.K.K."/>
        </authorList>
    </citation>
    <scope>NUCLEOTIDE SEQUENCE [LARGE SCALE GENOMIC DNA]</scope>
    <source>
        <strain evidence="1 2">BAC-16736</strain>
    </source>
</reference>
<evidence type="ECO:0000313" key="2">
    <source>
        <dbReference type="Proteomes" id="UP000435910"/>
    </source>
</evidence>
<proteinExistence type="predicted"/>
<accession>A0A8B5Y8I5</accession>
<organism evidence="1 2">
    <name type="scientific">Bacillus licheniformis</name>
    <dbReference type="NCBI Taxonomy" id="1402"/>
    <lineage>
        <taxon>Bacteria</taxon>
        <taxon>Bacillati</taxon>
        <taxon>Bacillota</taxon>
        <taxon>Bacilli</taxon>
        <taxon>Bacillales</taxon>
        <taxon>Bacillaceae</taxon>
        <taxon>Bacillus</taxon>
    </lineage>
</organism>